<organism evidence="2 3">
    <name type="scientific">Brevundimonas intermedia</name>
    <dbReference type="NCBI Taxonomy" id="74315"/>
    <lineage>
        <taxon>Bacteria</taxon>
        <taxon>Pseudomonadati</taxon>
        <taxon>Pseudomonadota</taxon>
        <taxon>Alphaproteobacteria</taxon>
        <taxon>Caulobacterales</taxon>
        <taxon>Caulobacteraceae</taxon>
        <taxon>Brevundimonas</taxon>
    </lineage>
</organism>
<evidence type="ECO:0000313" key="2">
    <source>
        <dbReference type="EMBL" id="GLK47271.1"/>
    </source>
</evidence>
<sequence>MRQGLCRTGRYGFLASEQGAPVATMTRDMMKGCTAQAAAAVRAPIGLESPVFLILLVLLGLLMQAAWMHAT</sequence>
<evidence type="ECO:0000256" key="1">
    <source>
        <dbReference type="SAM" id="Phobius"/>
    </source>
</evidence>
<name>A0ABQ5T3Z6_9CAUL</name>
<comment type="caution">
    <text evidence="2">The sequence shown here is derived from an EMBL/GenBank/DDBJ whole genome shotgun (WGS) entry which is preliminary data.</text>
</comment>
<protein>
    <submittedName>
        <fullName evidence="2">Uncharacterized protein</fullName>
    </submittedName>
</protein>
<reference evidence="2" key="1">
    <citation type="journal article" date="2014" name="Int. J. Syst. Evol. Microbiol.">
        <title>Complete genome of a new Firmicutes species belonging to the dominant human colonic microbiota ('Ruminococcus bicirculans') reveals two chromosomes and a selective capacity to utilize plant glucans.</title>
        <authorList>
            <consortium name="NISC Comparative Sequencing Program"/>
            <person name="Wegmann U."/>
            <person name="Louis P."/>
            <person name="Goesmann A."/>
            <person name="Henrissat B."/>
            <person name="Duncan S.H."/>
            <person name="Flint H.J."/>
        </authorList>
    </citation>
    <scope>NUCLEOTIDE SEQUENCE</scope>
    <source>
        <strain evidence="2">VKM B-1499</strain>
    </source>
</reference>
<feature type="transmembrane region" description="Helical" evidence="1">
    <location>
        <begin position="51"/>
        <end position="70"/>
    </location>
</feature>
<dbReference type="EMBL" id="BSFD01000001">
    <property type="protein sequence ID" value="GLK47271.1"/>
    <property type="molecule type" value="Genomic_DNA"/>
</dbReference>
<gene>
    <name evidence="2" type="ORF">GCM10017620_02440</name>
</gene>
<dbReference type="Proteomes" id="UP001143509">
    <property type="component" value="Unassembled WGS sequence"/>
</dbReference>
<evidence type="ECO:0000313" key="3">
    <source>
        <dbReference type="Proteomes" id="UP001143509"/>
    </source>
</evidence>
<keyword evidence="3" id="KW-1185">Reference proteome</keyword>
<keyword evidence="1" id="KW-1133">Transmembrane helix</keyword>
<keyword evidence="1" id="KW-0472">Membrane</keyword>
<keyword evidence="1" id="KW-0812">Transmembrane</keyword>
<reference evidence="2" key="2">
    <citation type="submission" date="2023-01" db="EMBL/GenBank/DDBJ databases">
        <authorList>
            <person name="Sun Q."/>
            <person name="Evtushenko L."/>
        </authorList>
    </citation>
    <scope>NUCLEOTIDE SEQUENCE</scope>
    <source>
        <strain evidence="2">VKM B-1499</strain>
    </source>
</reference>
<proteinExistence type="predicted"/>
<accession>A0ABQ5T3Z6</accession>